<evidence type="ECO:0000313" key="1">
    <source>
        <dbReference type="Proteomes" id="UP000887579"/>
    </source>
</evidence>
<accession>A0AC34G023</accession>
<proteinExistence type="predicted"/>
<organism evidence="1 2">
    <name type="scientific">Panagrolaimus sp. ES5</name>
    <dbReference type="NCBI Taxonomy" id="591445"/>
    <lineage>
        <taxon>Eukaryota</taxon>
        <taxon>Metazoa</taxon>
        <taxon>Ecdysozoa</taxon>
        <taxon>Nematoda</taxon>
        <taxon>Chromadorea</taxon>
        <taxon>Rhabditida</taxon>
        <taxon>Tylenchina</taxon>
        <taxon>Panagrolaimomorpha</taxon>
        <taxon>Panagrolaimoidea</taxon>
        <taxon>Panagrolaimidae</taxon>
        <taxon>Panagrolaimus</taxon>
    </lineage>
</organism>
<dbReference type="WBParaSite" id="ES5_v2.g22953.t1">
    <property type="protein sequence ID" value="ES5_v2.g22953.t1"/>
    <property type="gene ID" value="ES5_v2.g22953"/>
</dbReference>
<sequence>MENDILSFIKAIAEDGIPSPPSFEEANKNEDEGVPKKRKRSMVSEYNFNHHVLNNAESMIEINKLKQIIENQQKTIKQQAFNIKQIAQNKRNKIAANVSGNEKPDAVTSVQRGLASKVDNKSSRNDGVKLQQNASAAKDDGTKNIENKLERITAAASWMHSEIIYLEELYRNEKKEKERWKKTAIKLLKQAKEHQRKEDSEIVHSTEQPTVCVDHDERPTVSTDHNDQPTVCVAQEQQAPMVQLDEIYDGEALNCSLLTSDSVLLIDKIAAAEKGYWNVYFKSKSTEFLKIPLETLFDRYDLMLHLCGKFVCNNKNKRRIEEISHRIRHCSLTDLQLNNQTIQFDDFQKLFSSKTIKNVFMKNVTVMGEFEEVLEIDEILKELPLVETFEYWFKFYNEVTPETSKLLLHFERFRNLQVFKLCNVSRMFDLNSFAVFIQRHENVKFILEYRWQQESAQNGIRQMAQALTIPSSCSLTIQFAER</sequence>
<name>A0AC34G023_9BILA</name>
<dbReference type="Proteomes" id="UP000887579">
    <property type="component" value="Unplaced"/>
</dbReference>
<protein>
    <submittedName>
        <fullName evidence="2">DUF38 domain-containing protein</fullName>
    </submittedName>
</protein>
<reference evidence="2" key="1">
    <citation type="submission" date="2022-11" db="UniProtKB">
        <authorList>
            <consortium name="WormBaseParasite"/>
        </authorList>
    </citation>
    <scope>IDENTIFICATION</scope>
</reference>
<evidence type="ECO:0000313" key="2">
    <source>
        <dbReference type="WBParaSite" id="ES5_v2.g22953.t1"/>
    </source>
</evidence>